<accession>A0A6C0B4F2</accession>
<name>A0A6C0B4F2_9ZZZZ</name>
<reference evidence="1" key="1">
    <citation type="journal article" date="2020" name="Nature">
        <title>Giant virus diversity and host interactions through global metagenomics.</title>
        <authorList>
            <person name="Schulz F."/>
            <person name="Roux S."/>
            <person name="Paez-Espino D."/>
            <person name="Jungbluth S."/>
            <person name="Walsh D.A."/>
            <person name="Denef V.J."/>
            <person name="McMahon K.D."/>
            <person name="Konstantinidis K.T."/>
            <person name="Eloe-Fadrosh E.A."/>
            <person name="Kyrpides N.C."/>
            <person name="Woyke T."/>
        </authorList>
    </citation>
    <scope>NUCLEOTIDE SEQUENCE</scope>
    <source>
        <strain evidence="1">GVMAG-M-3300009422-16</strain>
    </source>
</reference>
<dbReference type="AlphaFoldDB" id="A0A6C0B4F2"/>
<proteinExistence type="predicted"/>
<protein>
    <submittedName>
        <fullName evidence="1">Uncharacterized protein</fullName>
    </submittedName>
</protein>
<sequence length="199" mass="23587">MSWVIARHVYKSGNRNIHSLVGRFNFASSKKCQRLKTLANGVKNSKIWKGARFPRKRWLGMPLKHIELYKCLDRYVMHKTLYIDRQDSGGLACFGRAEYWESQEIFYRHFSSQYAKELMNKIYTNCISASDVFHKYKCDIPVNNYTEASKVFNDISIYIISKNKKYSSLLEYLKLHATPRDNLLKKTVRYCMNRWEGKV</sequence>
<evidence type="ECO:0000313" key="1">
    <source>
        <dbReference type="EMBL" id="QHS86936.1"/>
    </source>
</evidence>
<organism evidence="1">
    <name type="scientific">viral metagenome</name>
    <dbReference type="NCBI Taxonomy" id="1070528"/>
    <lineage>
        <taxon>unclassified sequences</taxon>
        <taxon>metagenomes</taxon>
        <taxon>organismal metagenomes</taxon>
    </lineage>
</organism>
<dbReference type="EMBL" id="MN739066">
    <property type="protein sequence ID" value="QHS86936.1"/>
    <property type="molecule type" value="Genomic_DNA"/>
</dbReference>